<dbReference type="Proteomes" id="UP001081071">
    <property type="component" value="Unassembled WGS sequence"/>
</dbReference>
<comment type="caution">
    <text evidence="1">The sequence shown here is derived from an EMBL/GenBank/DDBJ whole genome shotgun (WGS) entry which is preliminary data.</text>
</comment>
<protein>
    <submittedName>
        <fullName evidence="1">Uncharacterized protein</fullName>
    </submittedName>
</protein>
<gene>
    <name evidence="1" type="ORF">O4220_05875</name>
</gene>
<organism evidence="1 2">
    <name type="scientific">Rhodococcus ruber</name>
    <dbReference type="NCBI Taxonomy" id="1830"/>
    <lineage>
        <taxon>Bacteria</taxon>
        <taxon>Bacillati</taxon>
        <taxon>Actinomycetota</taxon>
        <taxon>Actinomycetes</taxon>
        <taxon>Mycobacteriales</taxon>
        <taxon>Nocardiaceae</taxon>
        <taxon>Rhodococcus</taxon>
    </lineage>
</organism>
<evidence type="ECO:0000313" key="2">
    <source>
        <dbReference type="Proteomes" id="UP001081071"/>
    </source>
</evidence>
<reference evidence="1" key="1">
    <citation type="submission" date="2022-12" db="EMBL/GenBank/DDBJ databases">
        <authorList>
            <person name="Krivoruchko A.V."/>
            <person name="Elkin A."/>
        </authorList>
    </citation>
    <scope>NUCLEOTIDE SEQUENCE</scope>
    <source>
        <strain evidence="1">IEGM 1391</strain>
    </source>
</reference>
<accession>A0ABT4MAP8</accession>
<sequence length="53" mass="5695">MMWILGIVAVWLLIGAVTAVCIALGIRRVDAEQAAAELACRITDEIPLHKHAA</sequence>
<evidence type="ECO:0000313" key="1">
    <source>
        <dbReference type="EMBL" id="MCZ4518040.1"/>
    </source>
</evidence>
<dbReference type="EMBL" id="JAPWIJ010000002">
    <property type="protein sequence ID" value="MCZ4518040.1"/>
    <property type="molecule type" value="Genomic_DNA"/>
</dbReference>
<keyword evidence="2" id="KW-1185">Reference proteome</keyword>
<dbReference type="RefSeq" id="WP_269602728.1">
    <property type="nucleotide sequence ID" value="NZ_JAPWIJ010000002.1"/>
</dbReference>
<name>A0ABT4MAP8_9NOCA</name>
<proteinExistence type="predicted"/>